<sequence>MKPWWKLLCGAALSAALALTGFAQSQSPINVTIIGIGVNGVPTAPANERSGPAGTPIEIEAQGLGTSMITSFTYSAYVNGVHIGTSQTAINPPSTFIVEWTPPAPGAYFITVKIDDGTSTATSLPVRYFATGTTVNSPVDGTLVPAGSSVVLKADATGAQGFVKQVQFYANGVAIGAADTTYPYSLIYTPQGAGGTSYSITAVATDNNGAMLSTSPAITLTTVTPIPAPPTSVISTPEDGAVIAVPSATSPLAVVVDANSSSGFVSKVELYIDGVLSDTKTTYPYKFTWTPQVVGTYHLVALTYDDKNNVVASSAGVGGGATPTPTTVTIAAPPTVTISAPTANSTLTSGTPVQVSATATDPGGHAITSVQFFVDSEFVGVVSTPSAGSTYTITTTLSQKTSSDGTPIPSSITALATNNVGLATISSAITVNVTAGGGSGGGTVIGNAPTVSVTAPVAATPLAVNVPHTLAANATDTDGNIVSVQFFVNGTSVGTVNTYPYSLSWTPVSLGAYAITAAATDNDGNSVTSSTVSVSVVDPSASAPTVVVTSPANLASIAVNAPQTLIASATDDVAISGVQFYVNGQPQGLPITAFPYATSWLPASPGTYAIKAVASDNVGNQTTSATNVITVTATPPASAVVVITAPSSVPTIFVNSAHTVSADAAVANGNIVSVQFFANGAPIGNVNNYPYAVSWTPVTPGTYALTAVAKDNHGLQTTSPDQVVTVVAGSAPSVTLVAPADGASVALGGTQNITASANGGSASVASVQFFLNGNLLGVATSAPYTIQWTPLTLGTYALTAAVTDTNGHTVTSAPISATVVVPKPSLAFTPPTSVTVNTLQTLVATATPVAGTSVTQVEFFINGASVGVDTLAPYTMPWTPAATGTYTLSAIATDSLGGQSALVSVPVSVVALPRIDVVSPNGGATYVLGTPTALVANVTVGSGLVAGVSFFVNDVNVTQGDELLAPVALQGSGSPFFSQNWLPAAAGNYSVVAKVRDTNGNTATSTPVAITITSGVAPTVAMATPANGAILSINVPVMLLANANSTTGSISRVRFFANNMTVGDAVTEYPYFVSFTPPSPGVYVLTAQATDNLGNITTSAPHIVTATPAATSIAITAPTNGATALVNKTHDITATVTAGSVPVSNVEFFVDGVSIGVATQMPYTVSWTPTLAGMHIVKAVATDLVGAKTSSLAVSLVTPLSVAITSPASLGTVAGGAVTQVTVTATSTNGYPVNVQLFADDKYVGETTIMTAGGSGTITFTPVQKKIMDANGNLVLVPTPLRAVASDVSGVTATSAEIQVNVTEGGSGTGSTVVGQPPVAALITPTASTTLPVAAPVTLGATASDPDGNITSVIFRVNGQVYATLNAYPYYTLWTPTNLGTYAIDVKVTDNDGNTTISAPVTVSVIDPGPGLPTVAITSPANNAVVTAGTITNVTASATDDISVARVQFYVNGQPLGEAITASPYNVSWTPSTPGTYTLVARATDNIGNQATSSPVTVTVGTNAAPVVALTTPTSGSSAVSGMPVNLTATANDADGTVVLVRFLANNIEVGRATTAPFTVAWTPGSAGAYTLVAEATDNSSNVALSASASLTVVANQAPTVRVTAPSDGSTLAQGTATTITAQAADADGSVTSVKFYVNGALLATGAAAPYSTPWTPSSAGLYRLNAVATDNAGITTTSADVNIMVVSPGSTAPDVVYKGIYGSAEQGTFMMINIGGKHAALIGQSSSGPAKTYFLPAVTLNSTGGFDAMLGGKAFAGQATEGAATATLGGNAGLVFIAPTVPAAGSAVASGYYTGNLTGAPASQVAAIVAPDGSIEVYVANGTFTDAGAGTVDGTGAFRVTTAAGNTLSGTADPATGFLTGTLTGSSGGAFTGAIASGSSLSDGALLNVSTRGLASAGDKVLIAGFVVEGTTPKRMLVRAAGPSLGLAGQVANPSVALFNQAGAAVASNDDWATPVGVGAATQGDIAAAANLVGAFPFTTAFDSAVLTTLAPGVYTAQVSSGSGTAGIALVEVYDVDTPASFSAKKIVNLSTRGQVGAGGDEGLIAGFVISGHAPKKVLIRGAGPWLAQFGVAGVLANPKISLYRTNPPAAPTLVRENDDWEVGNDSALIVDATAKARAAPFDAGSKDAAILLRLPPGVYTANLTGVAGATGIALIEVYEVP</sequence>
<evidence type="ECO:0000313" key="4">
    <source>
        <dbReference type="Proteomes" id="UP000825051"/>
    </source>
</evidence>
<feature type="domain" description="PKD/Chitinase" evidence="2">
    <location>
        <begin position="640"/>
        <end position="729"/>
    </location>
</feature>
<organism evidence="3 4">
    <name type="scientific">Horticoccus luteus</name>
    <dbReference type="NCBI Taxonomy" id="2862869"/>
    <lineage>
        <taxon>Bacteria</taxon>
        <taxon>Pseudomonadati</taxon>
        <taxon>Verrucomicrobiota</taxon>
        <taxon>Opitutia</taxon>
        <taxon>Opitutales</taxon>
        <taxon>Opitutaceae</taxon>
        <taxon>Horticoccus</taxon>
    </lineage>
</organism>
<evidence type="ECO:0000256" key="1">
    <source>
        <dbReference type="SAM" id="SignalP"/>
    </source>
</evidence>
<name>A0A8F9XKC7_9BACT</name>
<dbReference type="EMBL" id="CP080507">
    <property type="protein sequence ID" value="QYM79568.1"/>
    <property type="molecule type" value="Genomic_DNA"/>
</dbReference>
<dbReference type="Proteomes" id="UP000825051">
    <property type="component" value="Chromosome"/>
</dbReference>
<dbReference type="KEGG" id="ole:K0B96_02825"/>
<feature type="domain" description="PKD/Chitinase" evidence="2">
    <location>
        <begin position="1020"/>
        <end position="1107"/>
    </location>
</feature>
<proteinExistence type="predicted"/>
<feature type="chain" id="PRO_5034703531" description="PKD/Chitinase domain-containing protein" evidence="1">
    <location>
        <begin position="26"/>
        <end position="2163"/>
    </location>
</feature>
<feature type="signal peptide" evidence="1">
    <location>
        <begin position="1"/>
        <end position="25"/>
    </location>
</feature>
<dbReference type="Pfam" id="PF17957">
    <property type="entry name" value="Big_7"/>
    <property type="match status" value="14"/>
</dbReference>
<accession>A0A8F9XKC7</accession>
<protein>
    <recommendedName>
        <fullName evidence="2">PKD/Chitinase domain-containing protein</fullName>
    </recommendedName>
</protein>
<dbReference type="RefSeq" id="WP_220163625.1">
    <property type="nucleotide sequence ID" value="NZ_CP080507.1"/>
</dbReference>
<dbReference type="SMART" id="SM00089">
    <property type="entry name" value="PKD"/>
    <property type="match status" value="8"/>
</dbReference>
<feature type="domain" description="PKD/Chitinase" evidence="2">
    <location>
        <begin position="1508"/>
        <end position="1596"/>
    </location>
</feature>
<dbReference type="InterPro" id="IPR022409">
    <property type="entry name" value="PKD/Chitinase_dom"/>
</dbReference>
<feature type="domain" description="PKD/Chitinase" evidence="2">
    <location>
        <begin position="1600"/>
        <end position="1689"/>
    </location>
</feature>
<feature type="domain" description="PKD/Chitinase" evidence="2">
    <location>
        <begin position="1322"/>
        <end position="1408"/>
    </location>
</feature>
<dbReference type="InterPro" id="IPR013783">
    <property type="entry name" value="Ig-like_fold"/>
</dbReference>
<feature type="domain" description="PKD/Chitinase" evidence="2">
    <location>
        <begin position="446"/>
        <end position="539"/>
    </location>
</feature>
<feature type="domain" description="PKD/Chitinase" evidence="2">
    <location>
        <begin position="1414"/>
        <end position="1503"/>
    </location>
</feature>
<keyword evidence="4" id="KW-1185">Reference proteome</keyword>
<dbReference type="InterPro" id="IPR017868">
    <property type="entry name" value="Filamin/ABP280_repeat-like"/>
</dbReference>
<dbReference type="Gene3D" id="2.60.40.10">
    <property type="entry name" value="Immunoglobulins"/>
    <property type="match status" value="16"/>
</dbReference>
<gene>
    <name evidence="3" type="ORF">K0B96_02825</name>
</gene>
<feature type="domain" description="PKD/Chitinase" evidence="2">
    <location>
        <begin position="545"/>
        <end position="634"/>
    </location>
</feature>
<keyword evidence="1" id="KW-0732">Signal</keyword>
<dbReference type="InterPro" id="IPR035986">
    <property type="entry name" value="PKD_dom_sf"/>
</dbReference>
<reference evidence="3" key="1">
    <citation type="submission" date="2021-08" db="EMBL/GenBank/DDBJ databases">
        <title>Genome of a novel bacterium of the phylum Verrucomicrobia, Oleiharenicola sp. KSB-15.</title>
        <authorList>
            <person name="Chung J.-H."/>
            <person name="Ahn J.-H."/>
            <person name="Yoon Y."/>
            <person name="Kim D.-Y."/>
            <person name="An S.-H."/>
            <person name="Park I."/>
            <person name="Yeon J."/>
        </authorList>
    </citation>
    <scope>NUCLEOTIDE SEQUENCE</scope>
    <source>
        <strain evidence="3">KSB-15</strain>
    </source>
</reference>
<evidence type="ECO:0000313" key="3">
    <source>
        <dbReference type="EMBL" id="QYM79568.1"/>
    </source>
</evidence>
<dbReference type="SUPFAM" id="SSF49299">
    <property type="entry name" value="PKD domain"/>
    <property type="match status" value="1"/>
</dbReference>
<dbReference type="PROSITE" id="PS50194">
    <property type="entry name" value="FILAMIN_REPEAT"/>
    <property type="match status" value="2"/>
</dbReference>
<evidence type="ECO:0000259" key="2">
    <source>
        <dbReference type="SMART" id="SM00089"/>
    </source>
</evidence>